<evidence type="ECO:0000313" key="2">
    <source>
        <dbReference type="EMBL" id="WPC74315.1"/>
    </source>
</evidence>
<feature type="signal peptide" evidence="1">
    <location>
        <begin position="1"/>
        <end position="22"/>
    </location>
</feature>
<dbReference type="EMBL" id="CP138203">
    <property type="protein sequence ID" value="WPC74315.1"/>
    <property type="molecule type" value="Genomic_DNA"/>
</dbReference>
<dbReference type="RefSeq" id="WP_261894444.1">
    <property type="nucleotide sequence ID" value="NZ_AP024895.1"/>
</dbReference>
<dbReference type="PROSITE" id="PS51257">
    <property type="entry name" value="PROKAR_LIPOPROTEIN"/>
    <property type="match status" value="1"/>
</dbReference>
<keyword evidence="3" id="KW-1185">Reference proteome</keyword>
<evidence type="ECO:0000256" key="1">
    <source>
        <dbReference type="SAM" id="SignalP"/>
    </source>
</evidence>
<dbReference type="Proteomes" id="UP001304071">
    <property type="component" value="Chromosome 1"/>
</dbReference>
<gene>
    <name evidence="2" type="ORF">R8Z52_03360</name>
</gene>
<reference evidence="2 3" key="1">
    <citation type="submission" date="2023-11" db="EMBL/GenBank/DDBJ databases">
        <title>Plant-associative lifestyle of Vibrio porteresiae and its evolutionary dynamics.</title>
        <authorList>
            <person name="Rameshkumar N."/>
            <person name="Kirti K."/>
        </authorList>
    </citation>
    <scope>NUCLEOTIDE SEQUENCE [LARGE SCALE GENOMIC DNA]</scope>
    <source>
        <strain evidence="2 3">MSSRF30</strain>
    </source>
</reference>
<organism evidence="2 3">
    <name type="scientific">Vibrio porteresiae DSM 19223</name>
    <dbReference type="NCBI Taxonomy" id="1123496"/>
    <lineage>
        <taxon>Bacteria</taxon>
        <taxon>Pseudomonadati</taxon>
        <taxon>Pseudomonadota</taxon>
        <taxon>Gammaproteobacteria</taxon>
        <taxon>Vibrionales</taxon>
        <taxon>Vibrionaceae</taxon>
        <taxon>Vibrio</taxon>
    </lineage>
</organism>
<protein>
    <submittedName>
        <fullName evidence="2">LPP20 family lipoprotein</fullName>
    </submittedName>
</protein>
<evidence type="ECO:0000313" key="3">
    <source>
        <dbReference type="Proteomes" id="UP001304071"/>
    </source>
</evidence>
<feature type="chain" id="PRO_5045898753" evidence="1">
    <location>
        <begin position="23"/>
        <end position="201"/>
    </location>
</feature>
<proteinExistence type="predicted"/>
<keyword evidence="1" id="KW-0732">Signal</keyword>
<sequence>MKKLIALSVITLALAGCKTVNTETTEEAQNFAPCTFPDSPTVEAPSWICDVMPKDLAIGATGYAKKSAAGMSVMRKIAINDARVNLAAEFQTDVNNMFKQAIESTTKTTTEAGADENIVESFESATKNIVTRSLTNSRLIVSQASPAGGLYVLVGMDQTAFDANVNKVVDAANSDTTLWKQFNDDKAAKDLQNALTSLKKM</sequence>
<name>A0ABZ0QFG6_9VIBR</name>
<keyword evidence="2" id="KW-0449">Lipoprotein</keyword>
<accession>A0ABZ0QFG6</accession>